<dbReference type="InterPro" id="IPR009009">
    <property type="entry name" value="RlpA-like_DPBB"/>
</dbReference>
<accession>A0AAN8UL53</accession>
<dbReference type="EMBL" id="JBAMMX010000027">
    <property type="protein sequence ID" value="KAK6912643.1"/>
    <property type="molecule type" value="Genomic_DNA"/>
</dbReference>
<organism evidence="2 3">
    <name type="scientific">Dillenia turbinata</name>
    <dbReference type="NCBI Taxonomy" id="194707"/>
    <lineage>
        <taxon>Eukaryota</taxon>
        <taxon>Viridiplantae</taxon>
        <taxon>Streptophyta</taxon>
        <taxon>Embryophyta</taxon>
        <taxon>Tracheophyta</taxon>
        <taxon>Spermatophyta</taxon>
        <taxon>Magnoliopsida</taxon>
        <taxon>eudicotyledons</taxon>
        <taxon>Gunneridae</taxon>
        <taxon>Pentapetalae</taxon>
        <taxon>Dilleniales</taxon>
        <taxon>Dilleniaceae</taxon>
        <taxon>Dillenia</taxon>
    </lineage>
</organism>
<dbReference type="Pfam" id="PF03330">
    <property type="entry name" value="DPBB_1"/>
    <property type="match status" value="1"/>
</dbReference>
<feature type="domain" description="Expansin-like EG45" evidence="1">
    <location>
        <begin position="56"/>
        <end position="156"/>
    </location>
</feature>
<dbReference type="InterPro" id="IPR036908">
    <property type="entry name" value="RlpA-like_sf"/>
</dbReference>
<reference evidence="2 3" key="1">
    <citation type="submission" date="2023-12" db="EMBL/GenBank/DDBJ databases">
        <title>A high-quality genome assembly for Dillenia turbinata (Dilleniales).</title>
        <authorList>
            <person name="Chanderbali A."/>
        </authorList>
    </citation>
    <scope>NUCLEOTIDE SEQUENCE [LARGE SCALE GENOMIC DNA]</scope>
    <source>
        <strain evidence="2">LSX21</strain>
        <tissue evidence="2">Leaf</tissue>
    </source>
</reference>
<dbReference type="CDD" id="cd22269">
    <property type="entry name" value="DPBB_EG45-like"/>
    <property type="match status" value="1"/>
</dbReference>
<dbReference type="PROSITE" id="PS50842">
    <property type="entry name" value="EXPANSIN_EG45"/>
    <property type="match status" value="1"/>
</dbReference>
<evidence type="ECO:0000313" key="2">
    <source>
        <dbReference type="EMBL" id="KAK6912643.1"/>
    </source>
</evidence>
<feature type="non-terminal residue" evidence="2">
    <location>
        <position position="1"/>
    </location>
</feature>
<dbReference type="Gene3D" id="2.40.40.10">
    <property type="entry name" value="RlpA-like domain"/>
    <property type="match status" value="1"/>
</dbReference>
<proteinExistence type="predicted"/>
<comment type="caution">
    <text evidence="2">The sequence shown here is derived from an EMBL/GenBank/DDBJ whole genome shotgun (WGS) entry which is preliminary data.</text>
</comment>
<gene>
    <name evidence="2" type="ORF">RJ641_022244</name>
</gene>
<dbReference type="PANTHER" id="PTHR47480">
    <property type="entry name" value="EG45-LIKE DOMAIN CONTAINING PROTEIN"/>
    <property type="match status" value="1"/>
</dbReference>
<evidence type="ECO:0000259" key="1">
    <source>
        <dbReference type="PROSITE" id="PS50842"/>
    </source>
</evidence>
<dbReference type="SMART" id="SM00837">
    <property type="entry name" value="DPBB_1"/>
    <property type="match status" value="1"/>
</dbReference>
<dbReference type="SUPFAM" id="SSF50685">
    <property type="entry name" value="Barwin-like endoglucanases"/>
    <property type="match status" value="1"/>
</dbReference>
<dbReference type="InterPro" id="IPR007112">
    <property type="entry name" value="Expansin/allergen_DPBB_dom"/>
</dbReference>
<protein>
    <submittedName>
        <fullName evidence="2">RlpA-like protein, double-psi beta-barrel domain</fullName>
    </submittedName>
</protein>
<sequence>PSEGSDAIYFFFFSMLRRSRNLFLQWLSLFITASLFCNLSNGDVGTAAQYAPPYLPNACYGNDASQFPPNNYFAAAGDGIWDNGAACGRQYKVRCISAAEPKICVPGQTIQVKIVDSALSSSSRPSANGATIVLSTTAFQAIAKSSASSVNVEFQQYGVKSKRMEGLGGFGGEELNVNLLDSTFLKSFVDDKVFEAML</sequence>
<name>A0AAN8UL53_9MAGN</name>
<dbReference type="AlphaFoldDB" id="A0AAN8UL53"/>
<dbReference type="Proteomes" id="UP001370490">
    <property type="component" value="Unassembled WGS sequence"/>
</dbReference>
<dbReference type="PANTHER" id="PTHR47480:SF1">
    <property type="entry name" value="EG45-LIKE DOMAIN CONTAINING PROTEIN 1"/>
    <property type="match status" value="1"/>
</dbReference>
<keyword evidence="3" id="KW-1185">Reference proteome</keyword>
<evidence type="ECO:0000313" key="3">
    <source>
        <dbReference type="Proteomes" id="UP001370490"/>
    </source>
</evidence>